<evidence type="ECO:0000256" key="4">
    <source>
        <dbReference type="PROSITE-ProRule" id="PRU00335"/>
    </source>
</evidence>
<dbReference type="PROSITE" id="PS01081">
    <property type="entry name" value="HTH_TETR_1"/>
    <property type="match status" value="1"/>
</dbReference>
<organism evidence="6 7">
    <name type="scientific">Marinobacter nitratireducens</name>
    <dbReference type="NCBI Taxonomy" id="1137280"/>
    <lineage>
        <taxon>Bacteria</taxon>
        <taxon>Pseudomonadati</taxon>
        <taxon>Pseudomonadota</taxon>
        <taxon>Gammaproteobacteria</taxon>
        <taxon>Pseudomonadales</taxon>
        <taxon>Marinobacteraceae</taxon>
        <taxon>Marinobacter</taxon>
    </lineage>
</organism>
<keyword evidence="2 4" id="KW-0238">DNA-binding</keyword>
<dbReference type="GO" id="GO:0003677">
    <property type="term" value="F:DNA binding"/>
    <property type="evidence" value="ECO:0007669"/>
    <property type="project" value="UniProtKB-UniRule"/>
</dbReference>
<evidence type="ECO:0000256" key="3">
    <source>
        <dbReference type="ARBA" id="ARBA00023163"/>
    </source>
</evidence>
<dbReference type="Gene3D" id="1.10.357.10">
    <property type="entry name" value="Tetracycline Repressor, domain 2"/>
    <property type="match status" value="1"/>
</dbReference>
<name>A0A072MZU5_9GAMM</name>
<dbReference type="PROSITE" id="PS50977">
    <property type="entry name" value="HTH_TETR_2"/>
    <property type="match status" value="1"/>
</dbReference>
<dbReference type="SUPFAM" id="SSF46689">
    <property type="entry name" value="Homeodomain-like"/>
    <property type="match status" value="1"/>
</dbReference>
<dbReference type="PATRIC" id="fig|1137280.3.peg.2270"/>
<dbReference type="EMBL" id="ANIE01000007">
    <property type="protein sequence ID" value="KEF30512.1"/>
    <property type="molecule type" value="Genomic_DNA"/>
</dbReference>
<evidence type="ECO:0000313" key="7">
    <source>
        <dbReference type="Proteomes" id="UP000035057"/>
    </source>
</evidence>
<dbReference type="InterPro" id="IPR009057">
    <property type="entry name" value="Homeodomain-like_sf"/>
</dbReference>
<dbReference type="RefSeq" id="WP_036132222.1">
    <property type="nucleotide sequence ID" value="NZ_ANIE01000007.1"/>
</dbReference>
<keyword evidence="1" id="KW-0805">Transcription regulation</keyword>
<feature type="domain" description="HTH tetR-type" evidence="5">
    <location>
        <begin position="10"/>
        <end position="70"/>
    </location>
</feature>
<dbReference type="InterPro" id="IPR036271">
    <property type="entry name" value="Tet_transcr_reg_TetR-rel_C_sf"/>
</dbReference>
<protein>
    <submittedName>
        <fullName evidence="6">Transcriptional regulator, TetR family</fullName>
    </submittedName>
</protein>
<comment type="caution">
    <text evidence="6">The sequence shown here is derived from an EMBL/GenBank/DDBJ whole genome shotgun (WGS) entry which is preliminary data.</text>
</comment>
<dbReference type="PANTHER" id="PTHR47506:SF1">
    <property type="entry name" value="HTH-TYPE TRANSCRIPTIONAL REGULATOR YJDC"/>
    <property type="match status" value="1"/>
</dbReference>
<dbReference type="AlphaFoldDB" id="A0A072MZU5"/>
<evidence type="ECO:0000259" key="5">
    <source>
        <dbReference type="PROSITE" id="PS50977"/>
    </source>
</evidence>
<dbReference type="PANTHER" id="PTHR47506">
    <property type="entry name" value="TRANSCRIPTIONAL REGULATORY PROTEIN"/>
    <property type="match status" value="1"/>
</dbReference>
<dbReference type="Pfam" id="PF16925">
    <property type="entry name" value="TetR_C_13"/>
    <property type="match status" value="1"/>
</dbReference>
<dbReference type="SUPFAM" id="SSF48498">
    <property type="entry name" value="Tetracyclin repressor-like, C-terminal domain"/>
    <property type="match status" value="1"/>
</dbReference>
<dbReference type="InterPro" id="IPR023772">
    <property type="entry name" value="DNA-bd_HTH_TetR-type_CS"/>
</dbReference>
<feature type="DNA-binding region" description="H-T-H motif" evidence="4">
    <location>
        <begin position="33"/>
        <end position="52"/>
    </location>
</feature>
<evidence type="ECO:0000256" key="2">
    <source>
        <dbReference type="ARBA" id="ARBA00023125"/>
    </source>
</evidence>
<dbReference type="Proteomes" id="UP000035057">
    <property type="component" value="Unassembled WGS sequence"/>
</dbReference>
<accession>A0A072MZU5</accession>
<proteinExistence type="predicted"/>
<dbReference type="OrthoDB" id="270177at2"/>
<dbReference type="STRING" id="1137280.D777_02454"/>
<evidence type="ECO:0000256" key="1">
    <source>
        <dbReference type="ARBA" id="ARBA00023015"/>
    </source>
</evidence>
<sequence>MPLERGRPRSFDEDAVLDAALDVFWKHGFQSASLSELTRATNLSKPSLYSAFGDKKSLYLKALKQYLNRLAGSHGEALNGEKDSREAVEAYLGSIARMLTDPELPGGCFIVTGTADIGCTIVPEEVEDALREALKDSEAMLREHLHQAQRKGDLPKSASPEHLAALFFTVIAGMAVQAKSGAREDKLKDIINTAMTAWPCSKPPAA</sequence>
<dbReference type="InterPro" id="IPR011075">
    <property type="entry name" value="TetR_C"/>
</dbReference>
<gene>
    <name evidence="6" type="ORF">D777_02454</name>
</gene>
<dbReference type="Pfam" id="PF00440">
    <property type="entry name" value="TetR_N"/>
    <property type="match status" value="1"/>
</dbReference>
<keyword evidence="3" id="KW-0804">Transcription</keyword>
<reference evidence="6 7" key="1">
    <citation type="submission" date="2012-12" db="EMBL/GenBank/DDBJ databases">
        <title>Genome assembly of Marinobacter sp. AK21.</title>
        <authorList>
            <person name="Khatri I."/>
            <person name="Kumar R."/>
            <person name="Vaidya B."/>
            <person name="Subramanian S."/>
            <person name="Pinnaka A."/>
        </authorList>
    </citation>
    <scope>NUCLEOTIDE SEQUENCE [LARGE SCALE GENOMIC DNA]</scope>
    <source>
        <strain evidence="6 7">AK21</strain>
    </source>
</reference>
<dbReference type="Gene3D" id="1.10.10.60">
    <property type="entry name" value="Homeodomain-like"/>
    <property type="match status" value="1"/>
</dbReference>
<dbReference type="InterPro" id="IPR001647">
    <property type="entry name" value="HTH_TetR"/>
</dbReference>
<evidence type="ECO:0000313" key="6">
    <source>
        <dbReference type="EMBL" id="KEF30512.1"/>
    </source>
</evidence>
<dbReference type="PRINTS" id="PR00455">
    <property type="entry name" value="HTHTETR"/>
</dbReference>
<keyword evidence="7" id="KW-1185">Reference proteome</keyword>